<dbReference type="InterPro" id="IPR000408">
    <property type="entry name" value="Reg_chr_condens"/>
</dbReference>
<dbReference type="InterPro" id="IPR053245">
    <property type="entry name" value="MitoProcess-Associated"/>
</dbReference>
<dbReference type="PRINTS" id="PR00633">
    <property type="entry name" value="RCCNDNSATION"/>
</dbReference>
<dbReference type="PANTHER" id="PTHR47563:SF1">
    <property type="entry name" value="PROTEIN FMP25, MITOCHONDRIAL"/>
    <property type="match status" value="1"/>
</dbReference>
<evidence type="ECO:0000256" key="1">
    <source>
        <dbReference type="PROSITE-ProRule" id="PRU00235"/>
    </source>
</evidence>
<reference evidence="2" key="2">
    <citation type="journal article" date="2020" name="Nat. Commun.">
        <title>Large-scale genome sequencing of mycorrhizal fungi provides insights into the early evolution of symbiotic traits.</title>
        <authorList>
            <person name="Miyauchi S."/>
            <person name="Kiss E."/>
            <person name="Kuo A."/>
            <person name="Drula E."/>
            <person name="Kohler A."/>
            <person name="Sanchez-Garcia M."/>
            <person name="Morin E."/>
            <person name="Andreopoulos B."/>
            <person name="Barry K.W."/>
            <person name="Bonito G."/>
            <person name="Buee M."/>
            <person name="Carver A."/>
            <person name="Chen C."/>
            <person name="Cichocki N."/>
            <person name="Clum A."/>
            <person name="Culley D."/>
            <person name="Crous P.W."/>
            <person name="Fauchery L."/>
            <person name="Girlanda M."/>
            <person name="Hayes R.D."/>
            <person name="Keri Z."/>
            <person name="LaButti K."/>
            <person name="Lipzen A."/>
            <person name="Lombard V."/>
            <person name="Magnuson J."/>
            <person name="Maillard F."/>
            <person name="Murat C."/>
            <person name="Nolan M."/>
            <person name="Ohm R.A."/>
            <person name="Pangilinan J."/>
            <person name="Pereira M.F."/>
            <person name="Perotto S."/>
            <person name="Peter M."/>
            <person name="Pfister S."/>
            <person name="Riley R."/>
            <person name="Sitrit Y."/>
            <person name="Stielow J.B."/>
            <person name="Szollosi G."/>
            <person name="Zifcakova L."/>
            <person name="Stursova M."/>
            <person name="Spatafora J.W."/>
            <person name="Tedersoo L."/>
            <person name="Vaario L.M."/>
            <person name="Yamada A."/>
            <person name="Yan M."/>
            <person name="Wang P."/>
            <person name="Xu J."/>
            <person name="Bruns T."/>
            <person name="Baldrian P."/>
            <person name="Vilgalys R."/>
            <person name="Dunand C."/>
            <person name="Henrissat B."/>
            <person name="Grigoriev I.V."/>
            <person name="Hibbett D."/>
            <person name="Nagy L.G."/>
            <person name="Martin F.M."/>
        </authorList>
    </citation>
    <scope>NUCLEOTIDE SEQUENCE</scope>
    <source>
        <strain evidence="2">BED1</strain>
    </source>
</reference>
<dbReference type="GO" id="GO:0034551">
    <property type="term" value="P:mitochondrial respiratory chain complex III assembly"/>
    <property type="evidence" value="ECO:0007669"/>
    <property type="project" value="TreeGrafter"/>
</dbReference>
<dbReference type="EMBL" id="WHUW01000004">
    <property type="protein sequence ID" value="KAF8447908.1"/>
    <property type="molecule type" value="Genomic_DNA"/>
</dbReference>
<keyword evidence="3" id="KW-1185">Reference proteome</keyword>
<protein>
    <submittedName>
        <fullName evidence="2">Regulator of chromosome condensation 1/beta-lactamase-inhibitor protein II</fullName>
    </submittedName>
</protein>
<dbReference type="Gene3D" id="2.130.10.30">
    <property type="entry name" value="Regulator of chromosome condensation 1/beta-lactamase-inhibitor protein II"/>
    <property type="match status" value="1"/>
</dbReference>
<dbReference type="Pfam" id="PF13540">
    <property type="entry name" value="RCC1_2"/>
    <property type="match status" value="1"/>
</dbReference>
<gene>
    <name evidence="2" type="ORF">L210DRAFT_3391538</name>
</gene>
<dbReference type="SUPFAM" id="SSF50985">
    <property type="entry name" value="RCC1/BLIP-II"/>
    <property type="match status" value="1"/>
</dbReference>
<dbReference type="PROSITE" id="PS50012">
    <property type="entry name" value="RCC1_3"/>
    <property type="match status" value="1"/>
</dbReference>
<evidence type="ECO:0000313" key="3">
    <source>
        <dbReference type="Proteomes" id="UP001194468"/>
    </source>
</evidence>
<dbReference type="Proteomes" id="UP001194468">
    <property type="component" value="Unassembled WGS sequence"/>
</dbReference>
<feature type="repeat" description="RCC1" evidence="1">
    <location>
        <begin position="343"/>
        <end position="403"/>
    </location>
</feature>
<name>A0AAD4C4K8_BOLED</name>
<dbReference type="GO" id="GO:0005743">
    <property type="term" value="C:mitochondrial inner membrane"/>
    <property type="evidence" value="ECO:0007669"/>
    <property type="project" value="TreeGrafter"/>
</dbReference>
<dbReference type="PANTHER" id="PTHR47563">
    <property type="entry name" value="PROTEIN FMP25, MITOCHONDRIAL"/>
    <property type="match status" value="1"/>
</dbReference>
<dbReference type="InterPro" id="IPR009091">
    <property type="entry name" value="RCC1/BLIP-II"/>
</dbReference>
<comment type="caution">
    <text evidence="2">The sequence shown here is derived from an EMBL/GenBank/DDBJ whole genome shotgun (WGS) entry which is preliminary data.</text>
</comment>
<organism evidence="2 3">
    <name type="scientific">Boletus edulis BED1</name>
    <dbReference type="NCBI Taxonomy" id="1328754"/>
    <lineage>
        <taxon>Eukaryota</taxon>
        <taxon>Fungi</taxon>
        <taxon>Dikarya</taxon>
        <taxon>Basidiomycota</taxon>
        <taxon>Agaricomycotina</taxon>
        <taxon>Agaricomycetes</taxon>
        <taxon>Agaricomycetidae</taxon>
        <taxon>Boletales</taxon>
        <taxon>Boletineae</taxon>
        <taxon>Boletaceae</taxon>
        <taxon>Boletoideae</taxon>
        <taxon>Boletus</taxon>
    </lineage>
</organism>
<sequence length="565" mass="60907">MQDASSRTPYLIPRRSAAVVATTTAVFLWYLSSDLVHNDAARTLPSNSGSALSKRTSSTGVDESGALCAVVWGSNKSNLIGPQSPGIETFQTPVNAKWLENVALRDLALHGGHAACVDARGDVYQWGDGFFCSKSDVKAPKITLRGKNIVKVQLTGSRVYALSATGRIYVFAANEEQQQLPKPRISSATSWGLSGWTGREQLAIDFVEIFPKERLNWGENFISIAAGSDHLLALTSEGRTYAHPINKDANSHGQLGLRRVEIPAPSNLKDAAERIAIELVPRSVASPSLRESSPTVASEHLNMMDDRHIGSSDLLFEIPSLRGVKVSQIAAGDRSSFVNTSSGNVLGWGANEHGQIGLGSRITLDTITILTEIDLTRNIPVSTKSKCLGIYAGGDLTCFVAERNAQESHTYVDTLCCGNGQWGGLGNNTFSTFQGNPVRVRNVSGLHEFDEQKQKLSPIVPHAISVSPTGHILLSLDTQLHAGPGASGRDLVAWGLGHDYQLGTGKRTSLNAATILERPEGDRFILGRRKATVRDLSGKVWKNNVEVEQCAIAGHGNSVVYWKLR</sequence>
<dbReference type="PROSITE" id="PS00626">
    <property type="entry name" value="RCC1_2"/>
    <property type="match status" value="1"/>
</dbReference>
<accession>A0AAD4C4K8</accession>
<reference evidence="2" key="1">
    <citation type="submission" date="2019-10" db="EMBL/GenBank/DDBJ databases">
        <authorList>
            <consortium name="DOE Joint Genome Institute"/>
            <person name="Kuo A."/>
            <person name="Miyauchi S."/>
            <person name="Kiss E."/>
            <person name="Drula E."/>
            <person name="Kohler A."/>
            <person name="Sanchez-Garcia M."/>
            <person name="Andreopoulos B."/>
            <person name="Barry K.W."/>
            <person name="Bonito G."/>
            <person name="Buee M."/>
            <person name="Carver A."/>
            <person name="Chen C."/>
            <person name="Cichocki N."/>
            <person name="Clum A."/>
            <person name="Culley D."/>
            <person name="Crous P.W."/>
            <person name="Fauchery L."/>
            <person name="Girlanda M."/>
            <person name="Hayes R."/>
            <person name="Keri Z."/>
            <person name="LaButti K."/>
            <person name="Lipzen A."/>
            <person name="Lombard V."/>
            <person name="Magnuson J."/>
            <person name="Maillard F."/>
            <person name="Morin E."/>
            <person name="Murat C."/>
            <person name="Nolan M."/>
            <person name="Ohm R."/>
            <person name="Pangilinan J."/>
            <person name="Pereira M."/>
            <person name="Perotto S."/>
            <person name="Peter M."/>
            <person name="Riley R."/>
            <person name="Sitrit Y."/>
            <person name="Stielow B."/>
            <person name="Szollosi G."/>
            <person name="Zifcakova L."/>
            <person name="Stursova M."/>
            <person name="Spatafora J.W."/>
            <person name="Tedersoo L."/>
            <person name="Vaario L.-M."/>
            <person name="Yamada A."/>
            <person name="Yan M."/>
            <person name="Wang P."/>
            <person name="Xu J."/>
            <person name="Bruns T."/>
            <person name="Baldrian P."/>
            <person name="Vilgalys R."/>
            <person name="Henrissat B."/>
            <person name="Grigoriev I.V."/>
            <person name="Hibbett D."/>
            <person name="Nagy L.G."/>
            <person name="Martin F.M."/>
        </authorList>
    </citation>
    <scope>NUCLEOTIDE SEQUENCE</scope>
    <source>
        <strain evidence="2">BED1</strain>
    </source>
</reference>
<evidence type="ECO:0000313" key="2">
    <source>
        <dbReference type="EMBL" id="KAF8447908.1"/>
    </source>
</evidence>
<dbReference type="AlphaFoldDB" id="A0AAD4C4K8"/>
<proteinExistence type="predicted"/>